<sequence>MFFRKATANDINNIMKIINDAKAYFKEMNIDQWQDGYPNEDVIKNDIFNSNSYLLEVDGKIVATAMFAIERDKTYDNIYDGKWLTEGKYAVIHRIAVDNNFKGLKLGAEIINNAIEICKAKGIESIKIDTHKDNNSMQKFLLNNGFEYCGVIYLEDKSLRIAFERKIKI</sequence>
<dbReference type="InterPro" id="IPR050276">
    <property type="entry name" value="MshD_Acetyltransferase"/>
</dbReference>
<dbReference type="CDD" id="cd04301">
    <property type="entry name" value="NAT_SF"/>
    <property type="match status" value="1"/>
</dbReference>
<dbReference type="SUPFAM" id="SSF55729">
    <property type="entry name" value="Acyl-CoA N-acyltransferases (Nat)"/>
    <property type="match status" value="1"/>
</dbReference>
<dbReference type="PANTHER" id="PTHR43617">
    <property type="entry name" value="L-AMINO ACID N-ACETYLTRANSFERASE"/>
    <property type="match status" value="1"/>
</dbReference>
<dbReference type="PROSITE" id="PS51186">
    <property type="entry name" value="GNAT"/>
    <property type="match status" value="1"/>
</dbReference>
<dbReference type="PANTHER" id="PTHR43617:SF20">
    <property type="entry name" value="N-ALPHA-ACETYLTRANSFERASE RIMI"/>
    <property type="match status" value="1"/>
</dbReference>
<dbReference type="InterPro" id="IPR016181">
    <property type="entry name" value="Acyl_CoA_acyltransferase"/>
</dbReference>
<dbReference type="RefSeq" id="WP_186859512.1">
    <property type="nucleotide sequence ID" value="NZ_JACOOO010000007.1"/>
</dbReference>
<dbReference type="InterPro" id="IPR000182">
    <property type="entry name" value="GNAT_dom"/>
</dbReference>
<reference evidence="2 3" key="1">
    <citation type="submission" date="2020-08" db="EMBL/GenBank/DDBJ databases">
        <title>Genome public.</title>
        <authorList>
            <person name="Liu C."/>
            <person name="Sun Q."/>
        </authorList>
    </citation>
    <scope>NUCLEOTIDE SEQUENCE [LARGE SCALE GENOMIC DNA]</scope>
    <source>
        <strain evidence="2 3">NSJ-6</strain>
    </source>
</reference>
<keyword evidence="3" id="KW-1185">Reference proteome</keyword>
<evidence type="ECO:0000259" key="1">
    <source>
        <dbReference type="PROSITE" id="PS51186"/>
    </source>
</evidence>
<evidence type="ECO:0000313" key="3">
    <source>
        <dbReference type="Proteomes" id="UP000596929"/>
    </source>
</evidence>
<feature type="domain" description="N-acetyltransferase" evidence="1">
    <location>
        <begin position="1"/>
        <end position="169"/>
    </location>
</feature>
<dbReference type="Proteomes" id="UP000596929">
    <property type="component" value="Unassembled WGS sequence"/>
</dbReference>
<dbReference type="Pfam" id="PF00583">
    <property type="entry name" value="Acetyltransf_1"/>
    <property type="match status" value="1"/>
</dbReference>
<evidence type="ECO:0000313" key="2">
    <source>
        <dbReference type="EMBL" id="MBC5628357.1"/>
    </source>
</evidence>
<gene>
    <name evidence="2" type="ORF">H8S20_05550</name>
</gene>
<dbReference type="Gene3D" id="3.40.630.30">
    <property type="match status" value="1"/>
</dbReference>
<accession>A0ABR7DAJ8</accession>
<organism evidence="2 3">
    <name type="scientific">Clostridium hominis</name>
    <dbReference type="NCBI Taxonomy" id="2763036"/>
    <lineage>
        <taxon>Bacteria</taxon>
        <taxon>Bacillati</taxon>
        <taxon>Bacillota</taxon>
        <taxon>Clostridia</taxon>
        <taxon>Eubacteriales</taxon>
        <taxon>Clostridiaceae</taxon>
        <taxon>Clostridium</taxon>
    </lineage>
</organism>
<protein>
    <submittedName>
        <fullName evidence="2">GNAT family N-acetyltransferase</fullName>
    </submittedName>
</protein>
<dbReference type="EMBL" id="JACOOO010000007">
    <property type="protein sequence ID" value="MBC5628357.1"/>
    <property type="molecule type" value="Genomic_DNA"/>
</dbReference>
<proteinExistence type="predicted"/>
<comment type="caution">
    <text evidence="2">The sequence shown here is derived from an EMBL/GenBank/DDBJ whole genome shotgun (WGS) entry which is preliminary data.</text>
</comment>
<name>A0ABR7DAJ8_9CLOT</name>